<evidence type="ECO:0000313" key="3">
    <source>
        <dbReference type="Proteomes" id="UP000568380"/>
    </source>
</evidence>
<gene>
    <name evidence="2" type="ORF">HNR40_003349</name>
</gene>
<keyword evidence="3" id="KW-1185">Reference proteome</keyword>
<dbReference type="EMBL" id="JACHIN010000004">
    <property type="protein sequence ID" value="MBB5077874.1"/>
    <property type="molecule type" value="Genomic_DNA"/>
</dbReference>
<name>A0A7W8EFS7_9ACTN</name>
<sequence>MPPLAPPDPDTFGDLTAAERASLAAMEHAKQWEDGYSAEQSTRPQTLGHGLTDSPACTGRASGRSRSGSASRARTS</sequence>
<dbReference type="Proteomes" id="UP000568380">
    <property type="component" value="Unassembled WGS sequence"/>
</dbReference>
<dbReference type="RefSeq" id="WP_184962129.1">
    <property type="nucleotide sequence ID" value="NZ_JACHIN010000004.1"/>
</dbReference>
<protein>
    <submittedName>
        <fullName evidence="2">Uncharacterized protein</fullName>
    </submittedName>
</protein>
<proteinExistence type="predicted"/>
<feature type="region of interest" description="Disordered" evidence="1">
    <location>
        <begin position="26"/>
        <end position="76"/>
    </location>
</feature>
<reference evidence="2 3" key="1">
    <citation type="submission" date="2020-08" db="EMBL/GenBank/DDBJ databases">
        <title>Genomic Encyclopedia of Type Strains, Phase IV (KMG-IV): sequencing the most valuable type-strain genomes for metagenomic binning, comparative biology and taxonomic classification.</title>
        <authorList>
            <person name="Goeker M."/>
        </authorList>
    </citation>
    <scope>NUCLEOTIDE SEQUENCE [LARGE SCALE GENOMIC DNA]</scope>
    <source>
        <strain evidence="2 3">DSM 45385</strain>
    </source>
</reference>
<dbReference type="Gene3D" id="3.40.50.1820">
    <property type="entry name" value="alpha/beta hydrolase"/>
    <property type="match status" value="1"/>
</dbReference>
<organism evidence="2 3">
    <name type="scientific">Nonomuraea endophytica</name>
    <dbReference type="NCBI Taxonomy" id="714136"/>
    <lineage>
        <taxon>Bacteria</taxon>
        <taxon>Bacillati</taxon>
        <taxon>Actinomycetota</taxon>
        <taxon>Actinomycetes</taxon>
        <taxon>Streptosporangiales</taxon>
        <taxon>Streptosporangiaceae</taxon>
        <taxon>Nonomuraea</taxon>
    </lineage>
</organism>
<accession>A0A7W8EFS7</accession>
<comment type="caution">
    <text evidence="2">The sequence shown here is derived from an EMBL/GenBank/DDBJ whole genome shotgun (WGS) entry which is preliminary data.</text>
</comment>
<feature type="compositionally biased region" description="Low complexity" evidence="1">
    <location>
        <begin position="59"/>
        <end position="76"/>
    </location>
</feature>
<evidence type="ECO:0000256" key="1">
    <source>
        <dbReference type="SAM" id="MobiDB-lite"/>
    </source>
</evidence>
<evidence type="ECO:0000313" key="2">
    <source>
        <dbReference type="EMBL" id="MBB5077874.1"/>
    </source>
</evidence>
<dbReference type="InterPro" id="IPR029058">
    <property type="entry name" value="AB_hydrolase_fold"/>
</dbReference>
<dbReference type="AlphaFoldDB" id="A0A7W8EFS7"/>